<keyword evidence="3" id="KW-1185">Reference proteome</keyword>
<organism evidence="2 3">
    <name type="scientific">Pedobacter psychrophilus</name>
    <dbReference type="NCBI Taxonomy" id="1826909"/>
    <lineage>
        <taxon>Bacteria</taxon>
        <taxon>Pseudomonadati</taxon>
        <taxon>Bacteroidota</taxon>
        <taxon>Sphingobacteriia</taxon>
        <taxon>Sphingobacteriales</taxon>
        <taxon>Sphingobacteriaceae</taxon>
        <taxon>Pedobacter</taxon>
    </lineage>
</organism>
<sequence>MTQTDTFHYPPELLELLIGAIPLLNRSKKSVLLFFRGAGISEKLYKDISEKLDADKDSINKYEICRTILTRINEKTDTYIRERRELLKRVVEFESFTNCWETDQYKAKGLVSEIRTIVNVKDTFTRMKLEKESIQAKHSEIYSKKVEEIKKRTELIEKTKKEFYALFSITNPQERGKKLEGVLNSLFSIYGILVREAFTRKGDNGEGIIEQIDGVIEIDNQIYLVEMKWKKDKIGSEDIFAHLGRIYHRTSAQGIFISASGFADSGIIASKEALVNKAILILTDLEEFVNVLEYDKDLTQYFKAKIRKAIIDKEPYSKP</sequence>
<dbReference type="Pfam" id="PF04471">
    <property type="entry name" value="Mrr_cat"/>
    <property type="match status" value="1"/>
</dbReference>
<dbReference type="OrthoDB" id="1395176at2"/>
<reference evidence="2 3" key="2">
    <citation type="submission" date="2016-06" db="EMBL/GenBank/DDBJ databases">
        <title>Pedobacter psychrophilus sp. nov., isolated from Antarctic fragmentary rock.</title>
        <authorList>
            <person name="Svec P."/>
        </authorList>
    </citation>
    <scope>NUCLEOTIDE SEQUENCE [LARGE SCALE GENOMIC DNA]</scope>
    <source>
        <strain evidence="2 3">CCM 8644</strain>
    </source>
</reference>
<dbReference type="InterPro" id="IPR007560">
    <property type="entry name" value="Restrct_endonuc_IV_Mrr"/>
</dbReference>
<protein>
    <submittedName>
        <fullName evidence="2">Restriction endonuclease</fullName>
    </submittedName>
</protein>
<dbReference type="EMBL" id="LWHJ01000004">
    <property type="protein sequence ID" value="OAQ43499.1"/>
    <property type="molecule type" value="Genomic_DNA"/>
</dbReference>
<keyword evidence="2" id="KW-0378">Hydrolase</keyword>
<dbReference type="SUPFAM" id="SSF52980">
    <property type="entry name" value="Restriction endonuclease-like"/>
    <property type="match status" value="1"/>
</dbReference>
<dbReference type="RefSeq" id="WP_068820543.1">
    <property type="nucleotide sequence ID" value="NZ_LWHJ01000004.1"/>
</dbReference>
<evidence type="ECO:0000313" key="3">
    <source>
        <dbReference type="Proteomes" id="UP000078459"/>
    </source>
</evidence>
<dbReference type="GO" id="GO:0009307">
    <property type="term" value="P:DNA restriction-modification system"/>
    <property type="evidence" value="ECO:0007669"/>
    <property type="project" value="InterPro"/>
</dbReference>
<feature type="domain" description="Restriction endonuclease type IV Mrr" evidence="1">
    <location>
        <begin position="176"/>
        <end position="290"/>
    </location>
</feature>
<evidence type="ECO:0000259" key="1">
    <source>
        <dbReference type="Pfam" id="PF04471"/>
    </source>
</evidence>
<keyword evidence="2" id="KW-0540">Nuclease</keyword>
<dbReference type="InterPro" id="IPR011335">
    <property type="entry name" value="Restrct_endonuc-II-like"/>
</dbReference>
<keyword evidence="2" id="KW-0255">Endonuclease</keyword>
<dbReference type="GO" id="GO:0003677">
    <property type="term" value="F:DNA binding"/>
    <property type="evidence" value="ECO:0007669"/>
    <property type="project" value="InterPro"/>
</dbReference>
<dbReference type="GO" id="GO:0004519">
    <property type="term" value="F:endonuclease activity"/>
    <property type="evidence" value="ECO:0007669"/>
    <property type="project" value="UniProtKB-KW"/>
</dbReference>
<dbReference type="Proteomes" id="UP000078459">
    <property type="component" value="Unassembled WGS sequence"/>
</dbReference>
<evidence type="ECO:0000313" key="2">
    <source>
        <dbReference type="EMBL" id="OAQ43499.1"/>
    </source>
</evidence>
<dbReference type="AlphaFoldDB" id="A0A179DST5"/>
<reference evidence="2 3" key="1">
    <citation type="submission" date="2016-04" db="EMBL/GenBank/DDBJ databases">
        <authorList>
            <person name="Evans L.H."/>
            <person name="Alamgir A."/>
            <person name="Owens N."/>
            <person name="Weber N.D."/>
            <person name="Virtaneva K."/>
            <person name="Barbian K."/>
            <person name="Babar A."/>
            <person name="Rosenke K."/>
        </authorList>
    </citation>
    <scope>NUCLEOTIDE SEQUENCE [LARGE SCALE GENOMIC DNA]</scope>
    <source>
        <strain evidence="2 3">CCM 8644</strain>
    </source>
</reference>
<dbReference type="STRING" id="1826909.A5893_17210"/>
<proteinExistence type="predicted"/>
<comment type="caution">
    <text evidence="2">The sequence shown here is derived from an EMBL/GenBank/DDBJ whole genome shotgun (WGS) entry which is preliminary data.</text>
</comment>
<gene>
    <name evidence="2" type="ORF">A5893_17210</name>
</gene>
<accession>A0A179DST5</accession>
<name>A0A179DST5_9SPHI</name>